<dbReference type="GO" id="GO:0005524">
    <property type="term" value="F:ATP binding"/>
    <property type="evidence" value="ECO:0007669"/>
    <property type="project" value="UniProtKB-UniRule"/>
</dbReference>
<feature type="region of interest" description="Disordered" evidence="14">
    <location>
        <begin position="376"/>
        <end position="400"/>
    </location>
</feature>
<dbReference type="GO" id="GO:0004674">
    <property type="term" value="F:protein serine/threonine kinase activity"/>
    <property type="evidence" value="ECO:0007669"/>
    <property type="project" value="UniProtKB-KW"/>
</dbReference>
<evidence type="ECO:0000256" key="5">
    <source>
        <dbReference type="ARBA" id="ARBA00022679"/>
    </source>
</evidence>
<dbReference type="GO" id="GO:0005829">
    <property type="term" value="C:cytosol"/>
    <property type="evidence" value="ECO:0007669"/>
    <property type="project" value="TreeGrafter"/>
</dbReference>
<dbReference type="GO" id="GO:0000045">
    <property type="term" value="P:autophagosome assembly"/>
    <property type="evidence" value="ECO:0007669"/>
    <property type="project" value="TreeGrafter"/>
</dbReference>
<dbReference type="SMART" id="SM00745">
    <property type="entry name" value="MIT"/>
    <property type="match status" value="1"/>
</dbReference>
<keyword evidence="5" id="KW-0808">Transferase</keyword>
<keyword evidence="3" id="KW-0963">Cytoplasm</keyword>
<dbReference type="SUPFAM" id="SSF56112">
    <property type="entry name" value="Protein kinase-like (PK-like)"/>
    <property type="match status" value="1"/>
</dbReference>
<dbReference type="FunFam" id="1.20.58.80:FF:000008">
    <property type="entry name" value="serine/threonine-protein kinase ULK3 isoform X1"/>
    <property type="match status" value="1"/>
</dbReference>
<feature type="region of interest" description="Disordered" evidence="14">
    <location>
        <begin position="320"/>
        <end position="346"/>
    </location>
</feature>
<gene>
    <name evidence="16" type="ORF">C0Q70_20465</name>
</gene>
<dbReference type="GO" id="GO:0000422">
    <property type="term" value="P:autophagy of mitochondrion"/>
    <property type="evidence" value="ECO:0007669"/>
    <property type="project" value="TreeGrafter"/>
</dbReference>
<feature type="binding site" evidence="13">
    <location>
        <position position="51"/>
    </location>
    <ligand>
        <name>ATP</name>
        <dbReference type="ChEBI" id="CHEBI:30616"/>
    </ligand>
</feature>
<dbReference type="Gene3D" id="1.10.510.10">
    <property type="entry name" value="Transferase(Phosphotransferase) domain 1"/>
    <property type="match status" value="1"/>
</dbReference>
<dbReference type="PANTHER" id="PTHR24348:SF65">
    <property type="entry name" value="SERINE_THREONINE-PROTEIN KINASE ULK3"/>
    <property type="match status" value="1"/>
</dbReference>
<dbReference type="EC" id="2.7.11.1" evidence="2"/>
<evidence type="ECO:0000256" key="13">
    <source>
        <dbReference type="PROSITE-ProRule" id="PRU10141"/>
    </source>
</evidence>
<dbReference type="InterPro" id="IPR001245">
    <property type="entry name" value="Ser-Thr/Tyr_kinase_cat_dom"/>
</dbReference>
<dbReference type="InterPro" id="IPR011009">
    <property type="entry name" value="Kinase-like_dom_sf"/>
</dbReference>
<evidence type="ECO:0000313" key="16">
    <source>
        <dbReference type="EMBL" id="PVD19971.1"/>
    </source>
</evidence>
<evidence type="ECO:0000256" key="7">
    <source>
        <dbReference type="ARBA" id="ARBA00022741"/>
    </source>
</evidence>
<feature type="compositionally biased region" description="Basic and acidic residues" evidence="14">
    <location>
        <begin position="336"/>
        <end position="346"/>
    </location>
</feature>
<evidence type="ECO:0000256" key="3">
    <source>
        <dbReference type="ARBA" id="ARBA00022490"/>
    </source>
</evidence>
<evidence type="ECO:0000256" key="2">
    <source>
        <dbReference type="ARBA" id="ARBA00012513"/>
    </source>
</evidence>
<evidence type="ECO:0000256" key="4">
    <source>
        <dbReference type="ARBA" id="ARBA00022527"/>
    </source>
</evidence>
<dbReference type="PROSITE" id="PS00107">
    <property type="entry name" value="PROTEIN_KINASE_ATP"/>
    <property type="match status" value="1"/>
</dbReference>
<feature type="compositionally biased region" description="Polar residues" evidence="14">
    <location>
        <begin position="323"/>
        <end position="334"/>
    </location>
</feature>
<dbReference type="EMBL" id="PZQS01000013">
    <property type="protein sequence ID" value="PVD19971.1"/>
    <property type="molecule type" value="Genomic_DNA"/>
</dbReference>
<keyword evidence="8" id="KW-0418">Kinase</keyword>
<keyword evidence="10" id="KW-0072">Autophagy</keyword>
<dbReference type="SUPFAM" id="SSF116846">
    <property type="entry name" value="MIT domain"/>
    <property type="match status" value="1"/>
</dbReference>
<evidence type="ECO:0000256" key="1">
    <source>
        <dbReference type="ARBA" id="ARBA00004496"/>
    </source>
</evidence>
<dbReference type="Pfam" id="PF00069">
    <property type="entry name" value="Pkinase"/>
    <property type="match status" value="1"/>
</dbReference>
<dbReference type="Pfam" id="PF07714">
    <property type="entry name" value="PK_Tyr_Ser-Thr"/>
    <property type="match status" value="1"/>
</dbReference>
<comment type="catalytic activity">
    <reaction evidence="11">
        <text>L-threonyl-[protein] + ATP = O-phospho-L-threonyl-[protein] + ADP + H(+)</text>
        <dbReference type="Rhea" id="RHEA:46608"/>
        <dbReference type="Rhea" id="RHEA-COMP:11060"/>
        <dbReference type="Rhea" id="RHEA-COMP:11605"/>
        <dbReference type="ChEBI" id="CHEBI:15378"/>
        <dbReference type="ChEBI" id="CHEBI:30013"/>
        <dbReference type="ChEBI" id="CHEBI:30616"/>
        <dbReference type="ChEBI" id="CHEBI:61977"/>
        <dbReference type="ChEBI" id="CHEBI:456216"/>
        <dbReference type="EC" id="2.7.11.1"/>
    </reaction>
</comment>
<evidence type="ECO:0000256" key="6">
    <source>
        <dbReference type="ARBA" id="ARBA00022737"/>
    </source>
</evidence>
<dbReference type="Gene3D" id="1.20.58.80">
    <property type="entry name" value="Phosphotransferase system, lactose/cellobiose-type IIA subunit"/>
    <property type="match status" value="1"/>
</dbReference>
<accession>A0A2T7NFM7</accession>
<dbReference type="OrthoDB" id="346907at2759"/>
<name>A0A2T7NFM7_POMCA</name>
<dbReference type="GO" id="GO:0042594">
    <property type="term" value="P:response to starvation"/>
    <property type="evidence" value="ECO:0007669"/>
    <property type="project" value="TreeGrafter"/>
</dbReference>
<evidence type="ECO:0000256" key="14">
    <source>
        <dbReference type="SAM" id="MobiDB-lite"/>
    </source>
</evidence>
<dbReference type="InterPro" id="IPR000719">
    <property type="entry name" value="Prot_kinase_dom"/>
</dbReference>
<sequence length="400" mass="45809">MASAQQTTSVVPNLANYILTEKLGSGSYATVYKAYKKTGIREVVAIKCVLKSSLNKASTENLLTEIELLKNLKHEHIVELKDFIWDSKYIYLVMEYCSGGDLSHFIKSKRALPERIVRKFLQQIDFGFAKPMLEGDQMDVMRGSPLYMAPEIICRKSYDARVDLWSIGVILYECLFGRAPFASRSFKELGEKIWDSKPVELPPGVEVSDDCRDLLLKLLQRNPEDRISFEEFFNHPFVDLLHAPSPYCLRNAKDIVSQAVKKDTEGDYKNAVTLYCNALAFFVPAIHYEKDPVKKEALRAKVREYMMRAETLKQLLKPHKSSESVNTLERTISSDGDEKLGEPKGPRRDLIVQQVKLWMSKAEEIKAYLAIRELKTEDTSKQEEEEDESQTGIMNLCRLQ</sequence>
<reference evidence="16 17" key="1">
    <citation type="submission" date="2018-04" db="EMBL/GenBank/DDBJ databases">
        <title>The genome of golden apple snail Pomacea canaliculata provides insight into stress tolerance and invasive adaptation.</title>
        <authorList>
            <person name="Liu C."/>
            <person name="Liu B."/>
            <person name="Ren Y."/>
            <person name="Zhang Y."/>
            <person name="Wang H."/>
            <person name="Li S."/>
            <person name="Jiang F."/>
            <person name="Yin L."/>
            <person name="Zhang G."/>
            <person name="Qian W."/>
            <person name="Fan W."/>
        </authorList>
    </citation>
    <scope>NUCLEOTIDE SEQUENCE [LARGE SCALE GENOMIC DNA]</scope>
    <source>
        <strain evidence="16">SZHN2017</strain>
        <tissue evidence="16">Muscle</tissue>
    </source>
</reference>
<dbReference type="PANTHER" id="PTHR24348">
    <property type="entry name" value="SERINE/THREONINE-PROTEIN KINASE UNC-51-RELATED"/>
    <property type="match status" value="1"/>
</dbReference>
<keyword evidence="17" id="KW-1185">Reference proteome</keyword>
<dbReference type="PROSITE" id="PS50011">
    <property type="entry name" value="PROTEIN_KINASE_DOM"/>
    <property type="match status" value="1"/>
</dbReference>
<dbReference type="Proteomes" id="UP000245119">
    <property type="component" value="Linkage Group LG13"/>
</dbReference>
<dbReference type="InterPro" id="IPR007330">
    <property type="entry name" value="MIT_dom"/>
</dbReference>
<dbReference type="GO" id="GO:0005776">
    <property type="term" value="C:autophagosome"/>
    <property type="evidence" value="ECO:0007669"/>
    <property type="project" value="TreeGrafter"/>
</dbReference>
<comment type="caution">
    <text evidence="16">The sequence shown here is derived from an EMBL/GenBank/DDBJ whole genome shotgun (WGS) entry which is preliminary data.</text>
</comment>
<dbReference type="GO" id="GO:0034045">
    <property type="term" value="C:phagophore assembly site membrane"/>
    <property type="evidence" value="ECO:0007669"/>
    <property type="project" value="TreeGrafter"/>
</dbReference>
<dbReference type="InterPro" id="IPR036181">
    <property type="entry name" value="MIT_dom_sf"/>
</dbReference>
<keyword evidence="7 13" id="KW-0547">Nucleotide-binding</keyword>
<keyword evidence="6" id="KW-0677">Repeat</keyword>
<evidence type="ECO:0000256" key="9">
    <source>
        <dbReference type="ARBA" id="ARBA00022840"/>
    </source>
</evidence>
<protein>
    <recommendedName>
        <fullName evidence="2">non-specific serine/threonine protein kinase</fullName>
        <ecNumber evidence="2">2.7.11.1</ecNumber>
    </recommendedName>
</protein>
<evidence type="ECO:0000256" key="8">
    <source>
        <dbReference type="ARBA" id="ARBA00022777"/>
    </source>
</evidence>
<feature type="domain" description="Protein kinase" evidence="15">
    <location>
        <begin position="17"/>
        <end position="238"/>
    </location>
</feature>
<dbReference type="FunFam" id="3.30.200.20:FF:000042">
    <property type="entry name" value="Aurora kinase A"/>
    <property type="match status" value="1"/>
</dbReference>
<evidence type="ECO:0000256" key="12">
    <source>
        <dbReference type="ARBA" id="ARBA00048679"/>
    </source>
</evidence>
<dbReference type="Pfam" id="PF04212">
    <property type="entry name" value="MIT"/>
    <property type="match status" value="1"/>
</dbReference>
<comment type="catalytic activity">
    <reaction evidence="12">
        <text>L-seryl-[protein] + ATP = O-phospho-L-seryl-[protein] + ADP + H(+)</text>
        <dbReference type="Rhea" id="RHEA:17989"/>
        <dbReference type="Rhea" id="RHEA-COMP:9863"/>
        <dbReference type="Rhea" id="RHEA-COMP:11604"/>
        <dbReference type="ChEBI" id="CHEBI:15378"/>
        <dbReference type="ChEBI" id="CHEBI:29999"/>
        <dbReference type="ChEBI" id="CHEBI:30616"/>
        <dbReference type="ChEBI" id="CHEBI:83421"/>
        <dbReference type="ChEBI" id="CHEBI:456216"/>
        <dbReference type="EC" id="2.7.11.1"/>
    </reaction>
</comment>
<dbReference type="GO" id="GO:0061709">
    <property type="term" value="P:reticulophagy"/>
    <property type="evidence" value="ECO:0007669"/>
    <property type="project" value="TreeGrafter"/>
</dbReference>
<dbReference type="GO" id="GO:0034727">
    <property type="term" value="P:piecemeal microautophagy of the nucleus"/>
    <property type="evidence" value="ECO:0007669"/>
    <property type="project" value="TreeGrafter"/>
</dbReference>
<keyword evidence="4" id="KW-0723">Serine/threonine-protein kinase</keyword>
<dbReference type="AlphaFoldDB" id="A0A2T7NFM7"/>
<evidence type="ECO:0000313" key="17">
    <source>
        <dbReference type="Proteomes" id="UP000245119"/>
    </source>
</evidence>
<evidence type="ECO:0000256" key="10">
    <source>
        <dbReference type="ARBA" id="ARBA00023006"/>
    </source>
</evidence>
<dbReference type="InterPro" id="IPR017441">
    <property type="entry name" value="Protein_kinase_ATP_BS"/>
</dbReference>
<evidence type="ECO:0000259" key="15">
    <source>
        <dbReference type="PROSITE" id="PS50011"/>
    </source>
</evidence>
<dbReference type="InterPro" id="IPR045269">
    <property type="entry name" value="Atg1-like"/>
</dbReference>
<keyword evidence="9 13" id="KW-0067">ATP-binding</keyword>
<dbReference type="Gene3D" id="3.30.200.20">
    <property type="entry name" value="Phosphorylase Kinase, domain 1"/>
    <property type="match status" value="1"/>
</dbReference>
<organism evidence="16 17">
    <name type="scientific">Pomacea canaliculata</name>
    <name type="common">Golden apple snail</name>
    <dbReference type="NCBI Taxonomy" id="400727"/>
    <lineage>
        <taxon>Eukaryota</taxon>
        <taxon>Metazoa</taxon>
        <taxon>Spiralia</taxon>
        <taxon>Lophotrochozoa</taxon>
        <taxon>Mollusca</taxon>
        <taxon>Gastropoda</taxon>
        <taxon>Caenogastropoda</taxon>
        <taxon>Architaenioglossa</taxon>
        <taxon>Ampullarioidea</taxon>
        <taxon>Ampullariidae</taxon>
        <taxon>Pomacea</taxon>
    </lineage>
</organism>
<dbReference type="GO" id="GO:0010506">
    <property type="term" value="P:regulation of autophagy"/>
    <property type="evidence" value="ECO:0007669"/>
    <property type="project" value="InterPro"/>
</dbReference>
<proteinExistence type="predicted"/>
<dbReference type="STRING" id="400727.A0A2T7NFM7"/>
<comment type="subcellular location">
    <subcellularLocation>
        <location evidence="1">Cytoplasm</location>
    </subcellularLocation>
</comment>
<evidence type="ECO:0000256" key="11">
    <source>
        <dbReference type="ARBA" id="ARBA00047899"/>
    </source>
</evidence>